<dbReference type="PANTHER" id="PTHR30309:SF0">
    <property type="entry name" value="GLYCEROL-3-PHOSPHATE ACYLTRANSFERASE-RELATED"/>
    <property type="match status" value="1"/>
</dbReference>
<comment type="function">
    <text evidence="10">Catalyzes the transfer of an acyl group from acyl-phosphate (acyl-PO(4)) to glycerol-3-phosphate (G3P) to form lysophosphatidic acid (LPA). This enzyme utilizes acyl-phosphate as fatty acyl donor, but not acyl-CoA or acyl-ACP.</text>
</comment>
<feature type="transmembrane region" description="Helical" evidence="10">
    <location>
        <begin position="147"/>
        <end position="179"/>
    </location>
</feature>
<dbReference type="Pfam" id="PF02660">
    <property type="entry name" value="G3P_acyltransf"/>
    <property type="match status" value="1"/>
</dbReference>
<dbReference type="OrthoDB" id="9777124at2"/>
<keyword evidence="1 10" id="KW-1003">Cell membrane</keyword>
<dbReference type="GO" id="GO:0008654">
    <property type="term" value="P:phospholipid biosynthetic process"/>
    <property type="evidence" value="ECO:0007669"/>
    <property type="project" value="UniProtKB-UniRule"/>
</dbReference>
<dbReference type="SMART" id="SM01207">
    <property type="entry name" value="G3P_acyltransf"/>
    <property type="match status" value="1"/>
</dbReference>
<comment type="similarity">
    <text evidence="10">Belongs to the PlsY family.</text>
</comment>
<evidence type="ECO:0000256" key="9">
    <source>
        <dbReference type="ARBA" id="ARBA00023264"/>
    </source>
</evidence>
<protein>
    <recommendedName>
        <fullName evidence="10">Glycerol-3-phosphate acyltransferase</fullName>
    </recommendedName>
    <alternativeName>
        <fullName evidence="10">Acyl-PO4 G3P acyltransferase</fullName>
    </alternativeName>
    <alternativeName>
        <fullName evidence="10">Acyl-phosphate--glycerol-3-phosphate acyltransferase</fullName>
    </alternativeName>
    <alternativeName>
        <fullName evidence="10">G3P acyltransferase</fullName>
        <shortName evidence="10">GPAT</shortName>
        <ecNumber evidence="10">2.3.1.275</ecNumber>
    </alternativeName>
    <alternativeName>
        <fullName evidence="10">Lysophosphatidic acid synthase</fullName>
        <shortName evidence="10">LPA synthase</shortName>
    </alternativeName>
</protein>
<dbReference type="GO" id="GO:0043772">
    <property type="term" value="F:acyl-phosphate glycerol-3-phosphate acyltransferase activity"/>
    <property type="evidence" value="ECO:0007669"/>
    <property type="project" value="UniProtKB-UniRule"/>
</dbReference>
<evidence type="ECO:0000256" key="1">
    <source>
        <dbReference type="ARBA" id="ARBA00022475"/>
    </source>
</evidence>
<organism evidence="11 12">
    <name type="scientific">Fulvimarina endophytica</name>
    <dbReference type="NCBI Taxonomy" id="2293836"/>
    <lineage>
        <taxon>Bacteria</taxon>
        <taxon>Pseudomonadati</taxon>
        <taxon>Pseudomonadota</taxon>
        <taxon>Alphaproteobacteria</taxon>
        <taxon>Hyphomicrobiales</taxon>
        <taxon>Aurantimonadaceae</taxon>
        <taxon>Fulvimarina</taxon>
    </lineage>
</organism>
<evidence type="ECO:0000256" key="4">
    <source>
        <dbReference type="ARBA" id="ARBA00022692"/>
    </source>
</evidence>
<keyword evidence="9 10" id="KW-1208">Phospholipid metabolism</keyword>
<feature type="transmembrane region" description="Helical" evidence="10">
    <location>
        <begin position="12"/>
        <end position="33"/>
    </location>
</feature>
<keyword evidence="5 10" id="KW-1133">Transmembrane helix</keyword>
<dbReference type="NCBIfam" id="TIGR00023">
    <property type="entry name" value="glycerol-3-phosphate 1-O-acyltransferase PlsY"/>
    <property type="match status" value="1"/>
</dbReference>
<gene>
    <name evidence="10 11" type="primary">plsY</name>
    <name evidence="11" type="ORF">DYI37_02920</name>
</gene>
<comment type="pathway">
    <text evidence="10">Lipid metabolism; phospholipid metabolism.</text>
</comment>
<dbReference type="AlphaFoldDB" id="A0A371XB22"/>
<dbReference type="RefSeq" id="WP_116681663.1">
    <property type="nucleotide sequence ID" value="NZ_QURL01000001.1"/>
</dbReference>
<evidence type="ECO:0000313" key="12">
    <source>
        <dbReference type="Proteomes" id="UP000264310"/>
    </source>
</evidence>
<keyword evidence="4 10" id="KW-0812">Transmembrane</keyword>
<accession>A0A371XB22</accession>
<dbReference type="PANTHER" id="PTHR30309">
    <property type="entry name" value="INNER MEMBRANE PROTEIN YGIH"/>
    <property type="match status" value="1"/>
</dbReference>
<keyword evidence="2 10" id="KW-0444">Lipid biosynthesis</keyword>
<proteinExistence type="inferred from homology"/>
<feature type="transmembrane region" description="Helical" evidence="10">
    <location>
        <begin position="114"/>
        <end position="135"/>
    </location>
</feature>
<evidence type="ECO:0000256" key="2">
    <source>
        <dbReference type="ARBA" id="ARBA00022516"/>
    </source>
</evidence>
<dbReference type="EMBL" id="QURL01000001">
    <property type="protein sequence ID" value="RFC66410.1"/>
    <property type="molecule type" value="Genomic_DNA"/>
</dbReference>
<sequence length="200" mass="21038">MEATADPVLWAAAALFGYLSGSIPYGLLFARLFGLGDIRKIGSGNIGATNALRTGNKTMAFLTLLCDVLKATLPVLVFMPFGILPAAIAGLSAFVGHCYPVWLRFRGGKGVATYIGVLFGLSLWLALIFAVAWLATAFASRYSSLAALVATLAVPISALLLGLPVVAAVTAAMTLIVFWRHRANIQRLKAGTEGRIGAKK</sequence>
<reference evidence="11 12" key="1">
    <citation type="submission" date="2018-08" db="EMBL/GenBank/DDBJ databases">
        <title>Fulvimarina sp. 85, whole genome shotgun sequence.</title>
        <authorList>
            <person name="Tuo L."/>
        </authorList>
    </citation>
    <scope>NUCLEOTIDE SEQUENCE [LARGE SCALE GENOMIC DNA]</scope>
    <source>
        <strain evidence="11 12">85</strain>
    </source>
</reference>
<name>A0A371XB22_9HYPH</name>
<dbReference type="InterPro" id="IPR003811">
    <property type="entry name" value="G3P_acylTferase_PlsY"/>
</dbReference>
<comment type="caution">
    <text evidence="11">The sequence shown here is derived from an EMBL/GenBank/DDBJ whole genome shotgun (WGS) entry which is preliminary data.</text>
</comment>
<evidence type="ECO:0000313" key="11">
    <source>
        <dbReference type="EMBL" id="RFC66410.1"/>
    </source>
</evidence>
<comment type="subunit">
    <text evidence="10">Probably interacts with PlsX.</text>
</comment>
<keyword evidence="3 10" id="KW-0808">Transferase</keyword>
<evidence type="ECO:0000256" key="7">
    <source>
        <dbReference type="ARBA" id="ARBA00023136"/>
    </source>
</evidence>
<dbReference type="GO" id="GO:0005886">
    <property type="term" value="C:plasma membrane"/>
    <property type="evidence" value="ECO:0007669"/>
    <property type="project" value="UniProtKB-SubCell"/>
</dbReference>
<evidence type="ECO:0000256" key="8">
    <source>
        <dbReference type="ARBA" id="ARBA00023209"/>
    </source>
</evidence>
<keyword evidence="11" id="KW-0012">Acyltransferase</keyword>
<dbReference type="Proteomes" id="UP000264310">
    <property type="component" value="Unassembled WGS sequence"/>
</dbReference>
<evidence type="ECO:0000256" key="5">
    <source>
        <dbReference type="ARBA" id="ARBA00022989"/>
    </source>
</evidence>
<comment type="subcellular location">
    <subcellularLocation>
        <location evidence="10">Cell membrane</location>
        <topology evidence="10">Multi-pass membrane protein</topology>
    </subcellularLocation>
</comment>
<evidence type="ECO:0000256" key="3">
    <source>
        <dbReference type="ARBA" id="ARBA00022679"/>
    </source>
</evidence>
<keyword evidence="6 10" id="KW-0443">Lipid metabolism</keyword>
<keyword evidence="8 10" id="KW-0594">Phospholipid biosynthesis</keyword>
<evidence type="ECO:0000256" key="10">
    <source>
        <dbReference type="HAMAP-Rule" id="MF_01043"/>
    </source>
</evidence>
<keyword evidence="7 10" id="KW-0472">Membrane</keyword>
<keyword evidence="12" id="KW-1185">Reference proteome</keyword>
<dbReference type="HAMAP" id="MF_01043">
    <property type="entry name" value="PlsY"/>
    <property type="match status" value="1"/>
</dbReference>
<dbReference type="EC" id="2.3.1.275" evidence="10"/>
<comment type="catalytic activity">
    <reaction evidence="10">
        <text>an acyl phosphate + sn-glycerol 3-phosphate = a 1-acyl-sn-glycero-3-phosphate + phosphate</text>
        <dbReference type="Rhea" id="RHEA:34075"/>
        <dbReference type="ChEBI" id="CHEBI:43474"/>
        <dbReference type="ChEBI" id="CHEBI:57597"/>
        <dbReference type="ChEBI" id="CHEBI:57970"/>
        <dbReference type="ChEBI" id="CHEBI:59918"/>
        <dbReference type="EC" id="2.3.1.275"/>
    </reaction>
</comment>
<dbReference type="UniPathway" id="UPA00085"/>
<feature type="transmembrane region" description="Helical" evidence="10">
    <location>
        <begin position="83"/>
        <end position="102"/>
    </location>
</feature>
<evidence type="ECO:0000256" key="6">
    <source>
        <dbReference type="ARBA" id="ARBA00023098"/>
    </source>
</evidence>